<feature type="transmembrane region" description="Helical" evidence="2">
    <location>
        <begin position="179"/>
        <end position="202"/>
    </location>
</feature>
<feature type="disulfide bond" evidence="1">
    <location>
        <begin position="110"/>
        <end position="128"/>
    </location>
</feature>
<dbReference type="GO" id="GO:0006955">
    <property type="term" value="P:immune response"/>
    <property type="evidence" value="ECO:0007669"/>
    <property type="project" value="InterPro"/>
</dbReference>
<dbReference type="Pfam" id="PF00020">
    <property type="entry name" value="TNFR_c6"/>
    <property type="match status" value="1"/>
</dbReference>
<dbReference type="InterPro" id="IPR008063">
    <property type="entry name" value="Fas_rcpt"/>
</dbReference>
<feature type="repeat" description="TNFR-Cys" evidence="1">
    <location>
        <begin position="45"/>
        <end position="88"/>
    </location>
</feature>
<dbReference type="GO" id="GO:0006915">
    <property type="term" value="P:apoptotic process"/>
    <property type="evidence" value="ECO:0007669"/>
    <property type="project" value="InterPro"/>
</dbReference>
<dbReference type="InterPro" id="IPR052135">
    <property type="entry name" value="TNFRSF5"/>
</dbReference>
<evidence type="ECO:0000259" key="3">
    <source>
        <dbReference type="PROSITE" id="PS50050"/>
    </source>
</evidence>
<comment type="caution">
    <text evidence="1">Lacks conserved residue(s) required for the propagation of feature annotation.</text>
</comment>
<organism evidence="4 5">
    <name type="scientific">Champsocephalus esox</name>
    <name type="common">pike icefish</name>
    <dbReference type="NCBI Taxonomy" id="159716"/>
    <lineage>
        <taxon>Eukaryota</taxon>
        <taxon>Metazoa</taxon>
        <taxon>Chordata</taxon>
        <taxon>Craniata</taxon>
        <taxon>Vertebrata</taxon>
        <taxon>Euteleostomi</taxon>
        <taxon>Actinopterygii</taxon>
        <taxon>Neopterygii</taxon>
        <taxon>Teleostei</taxon>
        <taxon>Neoteleostei</taxon>
        <taxon>Acanthomorphata</taxon>
        <taxon>Eupercaria</taxon>
        <taxon>Perciformes</taxon>
        <taxon>Notothenioidei</taxon>
        <taxon>Channichthyidae</taxon>
        <taxon>Champsocephalus</taxon>
    </lineage>
</organism>
<protein>
    <recommendedName>
        <fullName evidence="3">TNFR-Cys domain-containing protein</fullName>
    </recommendedName>
</protein>
<dbReference type="AlphaFoldDB" id="A0AAN8BTX7"/>
<name>A0AAN8BTX7_9TELE</name>
<dbReference type="SUPFAM" id="SSF57586">
    <property type="entry name" value="TNF receptor-like"/>
    <property type="match status" value="3"/>
</dbReference>
<dbReference type="InterPro" id="IPR001368">
    <property type="entry name" value="TNFR/NGFR_Cys_rich_reg"/>
</dbReference>
<dbReference type="PANTHER" id="PTHR46875">
    <property type="entry name" value="TUMOR NECROSIS FACTOR RECEPTOR SUPERFAMILY MEMBER 5"/>
    <property type="match status" value="1"/>
</dbReference>
<feature type="disulfide bond" evidence="1">
    <location>
        <begin position="46"/>
        <end position="61"/>
    </location>
</feature>
<evidence type="ECO:0000313" key="5">
    <source>
        <dbReference type="Proteomes" id="UP001335648"/>
    </source>
</evidence>
<keyword evidence="2" id="KW-0812">Transmembrane</keyword>
<feature type="domain" description="TNFR-Cys" evidence="3">
    <location>
        <begin position="89"/>
        <end position="128"/>
    </location>
</feature>
<dbReference type="PROSITE" id="PS50050">
    <property type="entry name" value="TNFR_NGFR_2"/>
    <property type="match status" value="2"/>
</dbReference>
<sequence>MGNKWHINCTDGKHLGKNGQCCAGCPAGEYKLTDCDSSNETTCAKCGSGSYTATINYLSKCLQCKKDCSEVNNHMRVKECTTKDDAVCGCVSGFYCTEEKCEHCKPAAPCALGSGVTAQATHTKDTLCAPCEDGTYSNKSDFSACLPHTRCENLGREYETSGTLETDATCGDFISHCHWMLPAGLWSGLVLTALILFGLVCWRGKRKSYKAEKKEKAFLKPPFKTTGGGSISISLMEMFPAAPFTQLQPLAQNGHCLETSNVPLFNPEDYEVSCSTQDSVNSYHPITPLKASVSFAESTHTNGSAGYCTGIFRTVSEPQEDEWCGS</sequence>
<comment type="caution">
    <text evidence="4">The sequence shown here is derived from an EMBL/GenBank/DDBJ whole genome shotgun (WGS) entry which is preliminary data.</text>
</comment>
<dbReference type="GO" id="GO:0004888">
    <property type="term" value="F:transmembrane signaling receptor activity"/>
    <property type="evidence" value="ECO:0007669"/>
    <property type="project" value="InterPro"/>
</dbReference>
<dbReference type="GO" id="GO:0002768">
    <property type="term" value="P:immune response-regulating cell surface receptor signaling pathway"/>
    <property type="evidence" value="ECO:0007669"/>
    <property type="project" value="TreeGrafter"/>
</dbReference>
<dbReference type="GO" id="GO:0035631">
    <property type="term" value="C:CD40 receptor complex"/>
    <property type="evidence" value="ECO:0007669"/>
    <property type="project" value="TreeGrafter"/>
</dbReference>
<dbReference type="PROSITE" id="PS00652">
    <property type="entry name" value="TNFR_NGFR_1"/>
    <property type="match status" value="2"/>
</dbReference>
<dbReference type="EMBL" id="JAULUE010002055">
    <property type="protein sequence ID" value="KAK5891815.1"/>
    <property type="molecule type" value="Genomic_DNA"/>
</dbReference>
<keyword evidence="2" id="KW-1133">Transmembrane helix</keyword>
<dbReference type="SMART" id="SM00208">
    <property type="entry name" value="TNFR"/>
    <property type="match status" value="4"/>
</dbReference>
<keyword evidence="2" id="KW-0472">Membrane</keyword>
<evidence type="ECO:0000313" key="4">
    <source>
        <dbReference type="EMBL" id="KAK5891815.1"/>
    </source>
</evidence>
<reference evidence="4 5" key="1">
    <citation type="journal article" date="2023" name="Mol. Biol. Evol.">
        <title>Genomics of Secondarily Temperate Adaptation in the Only Non-Antarctic Icefish.</title>
        <authorList>
            <person name="Rivera-Colon A.G."/>
            <person name="Rayamajhi N."/>
            <person name="Minhas B.F."/>
            <person name="Madrigal G."/>
            <person name="Bilyk K.T."/>
            <person name="Yoon V."/>
            <person name="Hune M."/>
            <person name="Gregory S."/>
            <person name="Cheng C.H.C."/>
            <person name="Catchen J.M."/>
        </authorList>
    </citation>
    <scope>NUCLEOTIDE SEQUENCE [LARGE SCALE GENOMIC DNA]</scope>
    <source>
        <strain evidence="4">JC2023a</strain>
    </source>
</reference>
<feature type="repeat" description="TNFR-Cys" evidence="1">
    <location>
        <begin position="89"/>
        <end position="128"/>
    </location>
</feature>
<accession>A0AAN8BTX7</accession>
<feature type="domain" description="TNFR-Cys" evidence="3">
    <location>
        <begin position="45"/>
        <end position="88"/>
    </location>
</feature>
<dbReference type="PANTHER" id="PTHR46875:SF2">
    <property type="entry name" value="TUMOR NECROSIS FACTOR RECEPTOR SUPERFAMILY MEMBER 5-LIKE ISOFORM X1"/>
    <property type="match status" value="1"/>
</dbReference>
<dbReference type="Proteomes" id="UP001335648">
    <property type="component" value="Unassembled WGS sequence"/>
</dbReference>
<dbReference type="PRINTS" id="PR01680">
    <property type="entry name" value="TNFACTORR6"/>
</dbReference>
<keyword evidence="1" id="KW-1015">Disulfide bond</keyword>
<proteinExistence type="predicted"/>
<dbReference type="GO" id="GO:0009897">
    <property type="term" value="C:external side of plasma membrane"/>
    <property type="evidence" value="ECO:0007669"/>
    <property type="project" value="TreeGrafter"/>
</dbReference>
<evidence type="ECO:0000256" key="1">
    <source>
        <dbReference type="PROSITE-ProRule" id="PRU00206"/>
    </source>
</evidence>
<evidence type="ECO:0000256" key="2">
    <source>
        <dbReference type="SAM" id="Phobius"/>
    </source>
</evidence>
<keyword evidence="5" id="KW-1185">Reference proteome</keyword>
<gene>
    <name evidence="4" type="ORF">CesoFtcFv8_012252</name>
</gene>
<dbReference type="Gene3D" id="2.10.50.10">
    <property type="entry name" value="Tumor Necrosis Factor Receptor, subunit A, domain 2"/>
    <property type="match status" value="2"/>
</dbReference>